<gene>
    <name evidence="2" type="ORF">BD324DRAFT_673725</name>
</gene>
<dbReference type="PANTHER" id="PTHR43735:SF2">
    <property type="entry name" value="FE-REGULATED PROTEIN 8"/>
    <property type="match status" value="1"/>
</dbReference>
<dbReference type="Gene3D" id="3.50.50.100">
    <property type="match status" value="1"/>
</dbReference>
<keyword evidence="3" id="KW-1185">Reference proteome</keyword>
<evidence type="ECO:0000259" key="1">
    <source>
        <dbReference type="Pfam" id="PF07992"/>
    </source>
</evidence>
<evidence type="ECO:0000313" key="2">
    <source>
        <dbReference type="EMBL" id="ORX37006.1"/>
    </source>
</evidence>
<proteinExistence type="predicted"/>
<dbReference type="InterPro" id="IPR036188">
    <property type="entry name" value="FAD/NAD-bd_sf"/>
</dbReference>
<protein>
    <recommendedName>
        <fullName evidence="1">FAD/NAD(P)-binding domain-containing protein</fullName>
    </recommendedName>
</protein>
<dbReference type="Pfam" id="PF07992">
    <property type="entry name" value="Pyr_redox_2"/>
    <property type="match status" value="1"/>
</dbReference>
<dbReference type="GeneID" id="33560752"/>
<dbReference type="GO" id="GO:0050660">
    <property type="term" value="F:flavin adenine dinucleotide binding"/>
    <property type="evidence" value="ECO:0007669"/>
    <property type="project" value="TreeGrafter"/>
</dbReference>
<dbReference type="GO" id="GO:0005737">
    <property type="term" value="C:cytoplasm"/>
    <property type="evidence" value="ECO:0007669"/>
    <property type="project" value="TreeGrafter"/>
</dbReference>
<accession>A0A1Y1UHP2</accession>
<dbReference type="GO" id="GO:0004174">
    <property type="term" value="F:electron-transferring-flavoprotein dehydrogenase activity"/>
    <property type="evidence" value="ECO:0007669"/>
    <property type="project" value="TreeGrafter"/>
</dbReference>
<reference evidence="2 3" key="1">
    <citation type="submission" date="2017-03" db="EMBL/GenBank/DDBJ databases">
        <title>Widespread Adenine N6-methylation of Active Genes in Fungi.</title>
        <authorList>
            <consortium name="DOE Joint Genome Institute"/>
            <person name="Mondo S.J."/>
            <person name="Dannebaum R.O."/>
            <person name="Kuo R.C."/>
            <person name="Louie K.B."/>
            <person name="Bewick A.J."/>
            <person name="Labutti K."/>
            <person name="Haridas S."/>
            <person name="Kuo A."/>
            <person name="Salamov A."/>
            <person name="Ahrendt S.R."/>
            <person name="Lau R."/>
            <person name="Bowen B.P."/>
            <person name="Lipzen A."/>
            <person name="Sullivan W."/>
            <person name="Andreopoulos W.B."/>
            <person name="Clum A."/>
            <person name="Lindquist E."/>
            <person name="Daum C."/>
            <person name="Northen T.R."/>
            <person name="Ramamoorthy G."/>
            <person name="Schmitz R.J."/>
            <person name="Gryganskyi A."/>
            <person name="Culley D."/>
            <person name="Magnuson J."/>
            <person name="James T.Y."/>
            <person name="O'Malley M.A."/>
            <person name="Stajich J.E."/>
            <person name="Spatafora J.W."/>
            <person name="Visel A."/>
            <person name="Grigoriev I.V."/>
        </authorList>
    </citation>
    <scope>NUCLEOTIDE SEQUENCE [LARGE SCALE GENOMIC DNA]</scope>
    <source>
        <strain evidence="2 3">NRRL Y-17943</strain>
    </source>
</reference>
<name>A0A1Y1UHP2_9TREE</name>
<sequence length="386" mass="42249">METSKERTIVVLGASYGGFRAAQILAESLPPEWTLIVLERNSHMNHVYVFPRCALMAEYAPRAFIPYDNLFPALSPERCRAVLIHATVLGMTSHSVRFQRHGASETEKMDFTYAIYALGSGMPGPVNIWTSDHGLGNGSTGTKRHGITWMEQQSQMFVNARDVLIVGGGALGIQFATDLKELFPHKDVTLLHSRYRLLPKYPVAVHDMCVKRMADMGILTVFGQRVHTWPVNKPGRKKVQTETGAVYEADIVLCCTGQKPQIAILAAMSPLSINQETGRIAVLPTLQLASPRGQLLSHIFAVGDCADTGAIQAGNTAYRQAEVAAKNILGLVKGLQTGDVPELQNYHPGKPMIKLSLGIKTLMNATGEKIEVTENGKEDLDALSMW</sequence>
<dbReference type="Proteomes" id="UP000193218">
    <property type="component" value="Unassembled WGS sequence"/>
</dbReference>
<dbReference type="PANTHER" id="PTHR43735">
    <property type="entry name" value="APOPTOSIS-INDUCING FACTOR 1"/>
    <property type="match status" value="1"/>
</dbReference>
<dbReference type="InterPro" id="IPR023753">
    <property type="entry name" value="FAD/NAD-binding_dom"/>
</dbReference>
<feature type="domain" description="FAD/NAD(P)-binding" evidence="1">
    <location>
        <begin position="8"/>
        <end position="321"/>
    </location>
</feature>
<evidence type="ECO:0000313" key="3">
    <source>
        <dbReference type="Proteomes" id="UP000193218"/>
    </source>
</evidence>
<dbReference type="SUPFAM" id="SSF51905">
    <property type="entry name" value="FAD/NAD(P)-binding domain"/>
    <property type="match status" value="1"/>
</dbReference>
<dbReference type="InParanoid" id="A0A1Y1UHP2"/>
<dbReference type="PRINTS" id="PR00411">
    <property type="entry name" value="PNDRDTASEI"/>
</dbReference>
<comment type="caution">
    <text evidence="2">The sequence shown here is derived from an EMBL/GenBank/DDBJ whole genome shotgun (WGS) entry which is preliminary data.</text>
</comment>
<dbReference type="RefSeq" id="XP_021871044.1">
    <property type="nucleotide sequence ID" value="XM_022018943.1"/>
</dbReference>
<dbReference type="OrthoDB" id="202203at2759"/>
<dbReference type="EMBL" id="NBSH01000006">
    <property type="protein sequence ID" value="ORX37006.1"/>
    <property type="molecule type" value="Genomic_DNA"/>
</dbReference>
<organism evidence="2 3">
    <name type="scientific">Kockovaella imperatae</name>
    <dbReference type="NCBI Taxonomy" id="4999"/>
    <lineage>
        <taxon>Eukaryota</taxon>
        <taxon>Fungi</taxon>
        <taxon>Dikarya</taxon>
        <taxon>Basidiomycota</taxon>
        <taxon>Agaricomycotina</taxon>
        <taxon>Tremellomycetes</taxon>
        <taxon>Tremellales</taxon>
        <taxon>Cuniculitremaceae</taxon>
        <taxon>Kockovaella</taxon>
    </lineage>
</organism>
<dbReference type="PRINTS" id="PR00368">
    <property type="entry name" value="FADPNR"/>
</dbReference>
<dbReference type="STRING" id="4999.A0A1Y1UHP2"/>
<dbReference type="AlphaFoldDB" id="A0A1Y1UHP2"/>